<evidence type="ECO:0000259" key="6">
    <source>
        <dbReference type="PROSITE" id="PS50977"/>
    </source>
</evidence>
<dbReference type="PROSITE" id="PS50977">
    <property type="entry name" value="HTH_TETR_2"/>
    <property type="match status" value="1"/>
</dbReference>
<dbReference type="RefSeq" id="WP_194423001.1">
    <property type="nucleotide sequence ID" value="NZ_BAAAPT010000001.1"/>
</dbReference>
<dbReference type="InterPro" id="IPR009057">
    <property type="entry name" value="Homeodomain-like_sf"/>
</dbReference>
<dbReference type="InterPro" id="IPR050109">
    <property type="entry name" value="HTH-type_TetR-like_transc_reg"/>
</dbReference>
<proteinExistence type="predicted"/>
<organism evidence="7 8">
    <name type="scientific">Microbacterium aquimaris</name>
    <dbReference type="NCBI Taxonomy" id="459816"/>
    <lineage>
        <taxon>Bacteria</taxon>
        <taxon>Bacillati</taxon>
        <taxon>Actinomycetota</taxon>
        <taxon>Actinomycetes</taxon>
        <taxon>Micrococcales</taxon>
        <taxon>Microbacteriaceae</taxon>
        <taxon>Microbacterium</taxon>
    </lineage>
</organism>
<dbReference type="Pfam" id="PF00440">
    <property type="entry name" value="TetR_N"/>
    <property type="match status" value="1"/>
</dbReference>
<protein>
    <submittedName>
        <fullName evidence="7">TetR/AcrR family transcriptional regulator</fullName>
    </submittedName>
</protein>
<feature type="domain" description="HTH tetR-type" evidence="6">
    <location>
        <begin position="13"/>
        <end position="73"/>
    </location>
</feature>
<reference evidence="7 8" key="1">
    <citation type="submission" date="2023-10" db="EMBL/GenBank/DDBJ databases">
        <title>Microbacterium xanthum sp. nov., isolated from seaweed.</title>
        <authorList>
            <person name="Lee S.D."/>
        </authorList>
    </citation>
    <scope>NUCLEOTIDE SEQUENCE [LARGE SCALE GENOMIC DNA]</scope>
    <source>
        <strain evidence="7 8">KCTC 19124</strain>
    </source>
</reference>
<dbReference type="EMBL" id="JAWJYN010000001">
    <property type="protein sequence ID" value="MDZ8160252.1"/>
    <property type="molecule type" value="Genomic_DNA"/>
</dbReference>
<sequence length="211" mass="22976">MSVTERKTRPHGDARRRTVLTVATELFSQRGYNAVSIADVAKEAGLSQAGLLHHFPTKRALLLAVLQERDRGGDAPTPHGVDFLQAFTDALRHNDATPQLVQLFALLSAESISEDHPAHEWFVERYDTLVAELTAEVAAAVDPDKLPAGIDAETLARWIIALADGLRTQALLSPESFVRADSVEAFLAVLRPYLRAEDSEDPGTVGIPDGY</sequence>
<feature type="DNA-binding region" description="H-T-H motif" evidence="5">
    <location>
        <begin position="36"/>
        <end position="55"/>
    </location>
</feature>
<keyword evidence="3 5" id="KW-0238">DNA-binding</keyword>
<dbReference type="Proteomes" id="UP001291912">
    <property type="component" value="Unassembled WGS sequence"/>
</dbReference>
<dbReference type="PANTHER" id="PTHR30055:SF234">
    <property type="entry name" value="HTH-TYPE TRANSCRIPTIONAL REGULATOR BETI"/>
    <property type="match status" value="1"/>
</dbReference>
<keyword evidence="1" id="KW-0678">Repressor</keyword>
<evidence type="ECO:0000256" key="3">
    <source>
        <dbReference type="ARBA" id="ARBA00023125"/>
    </source>
</evidence>
<dbReference type="PRINTS" id="PR00455">
    <property type="entry name" value="HTHTETR"/>
</dbReference>
<evidence type="ECO:0000256" key="5">
    <source>
        <dbReference type="PROSITE-ProRule" id="PRU00335"/>
    </source>
</evidence>
<dbReference type="Pfam" id="PF13977">
    <property type="entry name" value="TetR_C_6"/>
    <property type="match status" value="1"/>
</dbReference>
<evidence type="ECO:0000313" key="8">
    <source>
        <dbReference type="Proteomes" id="UP001291912"/>
    </source>
</evidence>
<evidence type="ECO:0000256" key="4">
    <source>
        <dbReference type="ARBA" id="ARBA00023163"/>
    </source>
</evidence>
<accession>A0ABU5N2E0</accession>
<dbReference type="InterPro" id="IPR036271">
    <property type="entry name" value="Tet_transcr_reg_TetR-rel_C_sf"/>
</dbReference>
<keyword evidence="8" id="KW-1185">Reference proteome</keyword>
<dbReference type="SUPFAM" id="SSF48498">
    <property type="entry name" value="Tetracyclin repressor-like, C-terminal domain"/>
    <property type="match status" value="1"/>
</dbReference>
<gene>
    <name evidence="7" type="ORF">R2Q92_00260</name>
</gene>
<keyword evidence="2" id="KW-0805">Transcription regulation</keyword>
<evidence type="ECO:0000313" key="7">
    <source>
        <dbReference type="EMBL" id="MDZ8160252.1"/>
    </source>
</evidence>
<dbReference type="SUPFAM" id="SSF46689">
    <property type="entry name" value="Homeodomain-like"/>
    <property type="match status" value="1"/>
</dbReference>
<dbReference type="InterPro" id="IPR001647">
    <property type="entry name" value="HTH_TetR"/>
</dbReference>
<comment type="caution">
    <text evidence="7">The sequence shown here is derived from an EMBL/GenBank/DDBJ whole genome shotgun (WGS) entry which is preliminary data.</text>
</comment>
<name>A0ABU5N2E0_9MICO</name>
<evidence type="ECO:0000256" key="1">
    <source>
        <dbReference type="ARBA" id="ARBA00022491"/>
    </source>
</evidence>
<dbReference type="PANTHER" id="PTHR30055">
    <property type="entry name" value="HTH-TYPE TRANSCRIPTIONAL REGULATOR RUTR"/>
    <property type="match status" value="1"/>
</dbReference>
<dbReference type="InterPro" id="IPR039538">
    <property type="entry name" value="BetI_C"/>
</dbReference>
<dbReference type="Gene3D" id="1.10.357.10">
    <property type="entry name" value="Tetracycline Repressor, domain 2"/>
    <property type="match status" value="1"/>
</dbReference>
<evidence type="ECO:0000256" key="2">
    <source>
        <dbReference type="ARBA" id="ARBA00023015"/>
    </source>
</evidence>
<keyword evidence="4" id="KW-0804">Transcription</keyword>